<evidence type="ECO:0000256" key="6">
    <source>
        <dbReference type="ARBA" id="ARBA00022692"/>
    </source>
</evidence>
<dbReference type="NCBIfam" id="TIGR01352">
    <property type="entry name" value="tonB_Cterm"/>
    <property type="match status" value="1"/>
</dbReference>
<comment type="subcellular location">
    <subcellularLocation>
        <location evidence="1">Cell inner membrane</location>
        <topology evidence="1">Single-pass membrane protein</topology>
        <orientation evidence="1">Periplasmic side</orientation>
    </subcellularLocation>
</comment>
<evidence type="ECO:0000256" key="7">
    <source>
        <dbReference type="ARBA" id="ARBA00022927"/>
    </source>
</evidence>
<dbReference type="InterPro" id="IPR006260">
    <property type="entry name" value="TonB/TolA_C"/>
</dbReference>
<keyword evidence="5" id="KW-0997">Cell inner membrane</keyword>
<dbReference type="GO" id="GO:0015031">
    <property type="term" value="P:protein transport"/>
    <property type="evidence" value="ECO:0007669"/>
    <property type="project" value="UniProtKB-KW"/>
</dbReference>
<evidence type="ECO:0000256" key="8">
    <source>
        <dbReference type="ARBA" id="ARBA00022989"/>
    </source>
</evidence>
<comment type="caution">
    <text evidence="11">The sequence shown here is derived from an EMBL/GenBank/DDBJ whole genome shotgun (WGS) entry which is preliminary data.</text>
</comment>
<reference evidence="11" key="1">
    <citation type="journal article" date="2014" name="Front. Microbiol.">
        <title>High frequency of phylogenetically diverse reductive dehalogenase-homologous genes in deep subseafloor sedimentary metagenomes.</title>
        <authorList>
            <person name="Kawai M."/>
            <person name="Futagami T."/>
            <person name="Toyoda A."/>
            <person name="Takaki Y."/>
            <person name="Nishi S."/>
            <person name="Hori S."/>
            <person name="Arai W."/>
            <person name="Tsubouchi T."/>
            <person name="Morono Y."/>
            <person name="Uchiyama I."/>
            <person name="Ito T."/>
            <person name="Fujiyama A."/>
            <person name="Inagaki F."/>
            <person name="Takami H."/>
        </authorList>
    </citation>
    <scope>NUCLEOTIDE SEQUENCE</scope>
    <source>
        <strain evidence="11">Expedition CK06-06</strain>
    </source>
</reference>
<dbReference type="AlphaFoldDB" id="X0SM01"/>
<sequence>QETPHRQLHPKRSFLTDPVPSEKPLISVLKDAVALDQLEVFRILMGPLGRVVAPVEPRDTRAEPISASAAEAARLSARAKRDFLPLPQPTMPRIPLSADVGELPPGWSAERLNAYRSALQELLSAASRYPRASLLREEQGVVTVEWSINRSGRLLSVFVVISSDFRRLDAAAIEIVREAAPFPPFPESVQAQTILFEVDIIFSLGG</sequence>
<dbReference type="EMBL" id="BARS01008662">
    <property type="protein sequence ID" value="GAF82039.1"/>
    <property type="molecule type" value="Genomic_DNA"/>
</dbReference>
<keyword evidence="3" id="KW-0813">Transport</keyword>
<evidence type="ECO:0000256" key="4">
    <source>
        <dbReference type="ARBA" id="ARBA00022475"/>
    </source>
</evidence>
<dbReference type="PANTHER" id="PTHR33446">
    <property type="entry name" value="PROTEIN TONB-RELATED"/>
    <property type="match status" value="1"/>
</dbReference>
<protein>
    <recommendedName>
        <fullName evidence="10">TonB C-terminal domain-containing protein</fullName>
    </recommendedName>
</protein>
<evidence type="ECO:0000256" key="5">
    <source>
        <dbReference type="ARBA" id="ARBA00022519"/>
    </source>
</evidence>
<name>X0SM01_9ZZZZ</name>
<keyword evidence="4" id="KW-1003">Cell membrane</keyword>
<feature type="non-terminal residue" evidence="11">
    <location>
        <position position="1"/>
    </location>
</feature>
<dbReference type="Gene3D" id="3.30.1150.10">
    <property type="match status" value="1"/>
</dbReference>
<accession>X0SM01</accession>
<evidence type="ECO:0000256" key="3">
    <source>
        <dbReference type="ARBA" id="ARBA00022448"/>
    </source>
</evidence>
<dbReference type="InterPro" id="IPR037682">
    <property type="entry name" value="TonB_C"/>
</dbReference>
<dbReference type="PROSITE" id="PS52015">
    <property type="entry name" value="TONB_CTD"/>
    <property type="match status" value="1"/>
</dbReference>
<evidence type="ECO:0000259" key="10">
    <source>
        <dbReference type="PROSITE" id="PS52015"/>
    </source>
</evidence>
<dbReference type="Pfam" id="PF03544">
    <property type="entry name" value="TonB_C"/>
    <property type="match status" value="1"/>
</dbReference>
<evidence type="ECO:0000313" key="11">
    <source>
        <dbReference type="EMBL" id="GAF82039.1"/>
    </source>
</evidence>
<organism evidence="11">
    <name type="scientific">marine sediment metagenome</name>
    <dbReference type="NCBI Taxonomy" id="412755"/>
    <lineage>
        <taxon>unclassified sequences</taxon>
        <taxon>metagenomes</taxon>
        <taxon>ecological metagenomes</taxon>
    </lineage>
</organism>
<gene>
    <name evidence="11" type="ORF">S01H1_16461</name>
</gene>
<keyword evidence="9" id="KW-0472">Membrane</keyword>
<dbReference type="GO" id="GO:0055085">
    <property type="term" value="P:transmembrane transport"/>
    <property type="evidence" value="ECO:0007669"/>
    <property type="project" value="InterPro"/>
</dbReference>
<keyword evidence="7" id="KW-0653">Protein transport</keyword>
<feature type="domain" description="TonB C-terminal" evidence="10">
    <location>
        <begin position="114"/>
        <end position="206"/>
    </location>
</feature>
<evidence type="ECO:0000256" key="1">
    <source>
        <dbReference type="ARBA" id="ARBA00004383"/>
    </source>
</evidence>
<dbReference type="InterPro" id="IPR051045">
    <property type="entry name" value="TonB-dependent_transducer"/>
</dbReference>
<keyword evidence="6" id="KW-0812">Transmembrane</keyword>
<evidence type="ECO:0000256" key="2">
    <source>
        <dbReference type="ARBA" id="ARBA00006555"/>
    </source>
</evidence>
<evidence type="ECO:0000256" key="9">
    <source>
        <dbReference type="ARBA" id="ARBA00023136"/>
    </source>
</evidence>
<proteinExistence type="inferred from homology"/>
<keyword evidence="8" id="KW-1133">Transmembrane helix</keyword>
<dbReference type="SUPFAM" id="SSF74653">
    <property type="entry name" value="TolA/TonB C-terminal domain"/>
    <property type="match status" value="1"/>
</dbReference>
<comment type="similarity">
    <text evidence="2">Belongs to the TonB family.</text>
</comment>
<dbReference type="GO" id="GO:0005886">
    <property type="term" value="C:plasma membrane"/>
    <property type="evidence" value="ECO:0007669"/>
    <property type="project" value="UniProtKB-SubCell"/>
</dbReference>